<dbReference type="InterPro" id="IPR013733">
    <property type="entry name" value="Prot_Arg_deaminase_cen_dom"/>
</dbReference>
<dbReference type="GO" id="GO:0005509">
    <property type="term" value="F:calcium ion binding"/>
    <property type="evidence" value="ECO:0007669"/>
    <property type="project" value="InterPro"/>
</dbReference>
<evidence type="ECO:0000313" key="3">
    <source>
        <dbReference type="EMBL" id="TFH89611.1"/>
    </source>
</evidence>
<dbReference type="AlphaFoldDB" id="A0A4Y8WBF9"/>
<dbReference type="EMBL" id="SATR01000054">
    <property type="protein sequence ID" value="TFH89611.1"/>
    <property type="molecule type" value="Genomic_DNA"/>
</dbReference>
<feature type="domain" description="Protein-arginine deiminase (PAD) central" evidence="2">
    <location>
        <begin position="97"/>
        <end position="244"/>
    </location>
</feature>
<dbReference type="SUPFAM" id="SSF55909">
    <property type="entry name" value="Pentein"/>
    <property type="match status" value="1"/>
</dbReference>
<dbReference type="PANTHER" id="PTHR10837">
    <property type="entry name" value="PEPTIDYLARGININE DEIMINASE"/>
    <property type="match status" value="1"/>
</dbReference>
<reference evidence="3 4" key="1">
    <citation type="submission" date="2019-01" db="EMBL/GenBank/DDBJ databases">
        <title>Vibrio BEI176 sp. nov, a marine bacterium isolated from China: eastern marignal seas.</title>
        <authorList>
            <person name="Li B."/>
        </authorList>
    </citation>
    <scope>NUCLEOTIDE SEQUENCE [LARGE SCALE GENOMIC DNA]</scope>
    <source>
        <strain evidence="3 4">BEI176</strain>
    </source>
</reference>
<dbReference type="Gene3D" id="2.60.40.1700">
    <property type="entry name" value="Protein-arginine deiminase, central domain"/>
    <property type="match status" value="1"/>
</dbReference>
<dbReference type="PANTHER" id="PTHR10837:SF8">
    <property type="entry name" value="PROTEIN-ARGININE DEIMINASE"/>
    <property type="match status" value="1"/>
</dbReference>
<proteinExistence type="predicted"/>
<sequence>MESNHFISKREDVRVNFSIQIGALVLESAHGIKLFHVESNEWKEFALNTPVHAPLAFEGLIRVKPLEFGENKATLIHVDNNGQEIDKIEINVAVCCVSLRNDSDRDGDIDLIDTANDNWVWGSNQRGAVVLVNNDLETEEHDPSGRYHSEWAKLVVENTQLDEFPEGFSLILASTEAAAPRFTVYKESSTGKYERILGLDPSGEKKTLIESPPLSPKGENLYLEAHEYPSENFEGLITLELLLVKGQFVMSIDAAVFRVAPWIMTPNTLPPERVFACRIVDEGSSNEKFLEGLTKALNNINIPLTIIEPQDHLGDRWIQDEVEFGYVQAPSHILPVVMDSPRDRGLDGFPEKKLLGEDFGHFQLGGSNPGSLDSFGNLEVSPPVSVNGREYPFGRIVFGGKKYGDYSVDYRKMMPQLRNFLYSQKVQSPFEIYTDWLSVGHVDEIFSFVPSVNDIGFQVLVASPRRAKAILERLSLNGQGNAIMFEGLKRSGPKGRESAEKKVDELLNDEEFWQGNHGYQDIIDTNTSIIKRELGVGDEHVIQIPVLFHPTGANRTSAYFPNMINHLVINHVSMVPKPHGPLVDGECAFEKAFKNAVPQRDVVFIEDWYSYHLLGGEVHCGTNVQRKPFSHKTWWSLKPDGGYDI</sequence>
<comment type="caution">
    <text evidence="3">The sequence shown here is derived from an EMBL/GenBank/DDBJ whole genome shotgun (WGS) entry which is preliminary data.</text>
</comment>
<evidence type="ECO:0000259" key="1">
    <source>
        <dbReference type="Pfam" id="PF03068"/>
    </source>
</evidence>
<dbReference type="Gene3D" id="3.75.10.10">
    <property type="entry name" value="L-arginine/glycine Amidinotransferase, Chain A"/>
    <property type="match status" value="1"/>
</dbReference>
<dbReference type="InterPro" id="IPR013530">
    <property type="entry name" value="PAD_C"/>
</dbReference>
<keyword evidence="4" id="KW-1185">Reference proteome</keyword>
<dbReference type="RefSeq" id="WP_134837247.1">
    <property type="nucleotide sequence ID" value="NZ_SATR01000054.1"/>
</dbReference>
<dbReference type="Pfam" id="PF08527">
    <property type="entry name" value="PAD_M"/>
    <property type="match status" value="1"/>
</dbReference>
<protein>
    <recommendedName>
        <fullName evidence="5">Protein-arginine deiminase</fullName>
    </recommendedName>
</protein>
<dbReference type="SUPFAM" id="SSF110083">
    <property type="entry name" value="Peptidylarginine deiminase Pad4, middle domain"/>
    <property type="match status" value="1"/>
</dbReference>
<gene>
    <name evidence="3" type="ORF">ELS82_21265</name>
</gene>
<name>A0A4Y8WBF9_9VIBR</name>
<dbReference type="OrthoDB" id="249764at2"/>
<organism evidence="3 4">
    <name type="scientific">Vibrio ouci</name>
    <dbReference type="NCBI Taxonomy" id="2499078"/>
    <lineage>
        <taxon>Bacteria</taxon>
        <taxon>Pseudomonadati</taxon>
        <taxon>Pseudomonadota</taxon>
        <taxon>Gammaproteobacteria</taxon>
        <taxon>Vibrionales</taxon>
        <taxon>Vibrionaceae</taxon>
        <taxon>Vibrio</taxon>
    </lineage>
</organism>
<evidence type="ECO:0008006" key="5">
    <source>
        <dbReference type="Google" id="ProtNLM"/>
    </source>
</evidence>
<dbReference type="Proteomes" id="UP000297753">
    <property type="component" value="Unassembled WGS sequence"/>
</dbReference>
<dbReference type="Pfam" id="PF03068">
    <property type="entry name" value="PAD"/>
    <property type="match status" value="1"/>
</dbReference>
<feature type="domain" description="Protein-arginine deiminase C-terminal" evidence="1">
    <location>
        <begin position="251"/>
        <end position="635"/>
    </location>
</feature>
<dbReference type="InterPro" id="IPR004303">
    <property type="entry name" value="PAD"/>
</dbReference>
<dbReference type="GO" id="GO:0005737">
    <property type="term" value="C:cytoplasm"/>
    <property type="evidence" value="ECO:0007669"/>
    <property type="project" value="InterPro"/>
</dbReference>
<dbReference type="GO" id="GO:0004668">
    <property type="term" value="F:protein-arginine deiminase activity"/>
    <property type="evidence" value="ECO:0007669"/>
    <property type="project" value="InterPro"/>
</dbReference>
<accession>A0A4Y8WBF9</accession>
<evidence type="ECO:0000259" key="2">
    <source>
        <dbReference type="Pfam" id="PF08527"/>
    </source>
</evidence>
<evidence type="ECO:0000313" key="4">
    <source>
        <dbReference type="Proteomes" id="UP000297753"/>
    </source>
</evidence>
<dbReference type="InterPro" id="IPR036556">
    <property type="entry name" value="PAD_central_sf"/>
</dbReference>